<protein>
    <submittedName>
        <fullName evidence="2">Uncharacterized protein</fullName>
    </submittedName>
</protein>
<feature type="compositionally biased region" description="Low complexity" evidence="1">
    <location>
        <begin position="231"/>
        <end position="242"/>
    </location>
</feature>
<accession>A0AAW0BRW7</accession>
<feature type="compositionally biased region" description="Polar residues" evidence="1">
    <location>
        <begin position="335"/>
        <end position="356"/>
    </location>
</feature>
<dbReference type="EMBL" id="JAYKXP010000080">
    <property type="protein sequence ID" value="KAK7029665.1"/>
    <property type="molecule type" value="Genomic_DNA"/>
</dbReference>
<evidence type="ECO:0000313" key="3">
    <source>
        <dbReference type="Proteomes" id="UP001383192"/>
    </source>
</evidence>
<organism evidence="2 3">
    <name type="scientific">Paramarasmius palmivorus</name>
    <dbReference type="NCBI Taxonomy" id="297713"/>
    <lineage>
        <taxon>Eukaryota</taxon>
        <taxon>Fungi</taxon>
        <taxon>Dikarya</taxon>
        <taxon>Basidiomycota</taxon>
        <taxon>Agaricomycotina</taxon>
        <taxon>Agaricomycetes</taxon>
        <taxon>Agaricomycetidae</taxon>
        <taxon>Agaricales</taxon>
        <taxon>Marasmiineae</taxon>
        <taxon>Marasmiaceae</taxon>
        <taxon>Paramarasmius</taxon>
    </lineage>
</organism>
<dbReference type="Proteomes" id="UP001383192">
    <property type="component" value="Unassembled WGS sequence"/>
</dbReference>
<feature type="region of interest" description="Disordered" evidence="1">
    <location>
        <begin position="212"/>
        <end position="376"/>
    </location>
</feature>
<feature type="region of interest" description="Disordered" evidence="1">
    <location>
        <begin position="417"/>
        <end position="450"/>
    </location>
</feature>
<keyword evidence="3" id="KW-1185">Reference proteome</keyword>
<feature type="compositionally biased region" description="Low complexity" evidence="1">
    <location>
        <begin position="364"/>
        <end position="374"/>
    </location>
</feature>
<gene>
    <name evidence="2" type="ORF">VNI00_014363</name>
</gene>
<feature type="region of interest" description="Disordered" evidence="1">
    <location>
        <begin position="73"/>
        <end position="96"/>
    </location>
</feature>
<sequence>MGIWKRVQGKSPCHNAPLLHDYLLRLLLACPAESCDDIPAMNELKRELTQQLTLIARDKDDLRDAIRIDEEALANSSKPTRRTRSSAQPKKVKGLKDSIARNQAELEQATTKWTVCNKAIQFLGYKQEYIQQSAAIRGMSNPADKNLAEKQQARLEGMLNGLMQYLAEKEAFGDSDLSEDDVEVVGGPEKKRRWTLPPQPRVTKRVKVITAGDSSKTAGTSAGVPEVAPKAADTQQDITATASQVIGVHDDANQPKAVVDNAVPRDDTEIPGSIRSTTAEDQLSEPGVTAATDSVIHTPEATGAEPKDAKANAVDSSAVNSNTATSNTTESGASDKSNTTSSNTVDHSTNSKSSGASVVMEPGTSASATQSTAAGITPTNDIERGLAALALLGLQIDDPRAQALLALLAPPLPGSAQAAINVDDDDDDDNDNNGDNGGPAVVPSGHGLASDVPIVVPDQAPDALQLPGIISNDRESRCNTILRSYASNPTDTNLARLKTTDCAYIRGHAARVPLSGLIDRRVIVWILTTSNGQGETHCIYHYYANKDQGSNTHDIASEEARTAVLGKKSVTKAVKALGRILVTGIPQPKTKSPLPGYCHCGCSIDDAVMSFSLWKTLKIQSVSTGHSEGWGFGKRQKPRDRAFLLAGVQKYGLMKVNDIYNLWDEAWELRLARLCL</sequence>
<proteinExistence type="predicted"/>
<reference evidence="2 3" key="1">
    <citation type="submission" date="2024-01" db="EMBL/GenBank/DDBJ databases">
        <title>A draft genome for a cacao thread blight-causing isolate of Paramarasmius palmivorus.</title>
        <authorList>
            <person name="Baruah I.K."/>
            <person name="Bukari Y."/>
            <person name="Amoako-Attah I."/>
            <person name="Meinhardt L.W."/>
            <person name="Bailey B.A."/>
            <person name="Cohen S.P."/>
        </authorList>
    </citation>
    <scope>NUCLEOTIDE SEQUENCE [LARGE SCALE GENOMIC DNA]</scope>
    <source>
        <strain evidence="2 3">GH-12</strain>
    </source>
</reference>
<evidence type="ECO:0000313" key="2">
    <source>
        <dbReference type="EMBL" id="KAK7029665.1"/>
    </source>
</evidence>
<comment type="caution">
    <text evidence="2">The sequence shown here is derived from an EMBL/GenBank/DDBJ whole genome shotgun (WGS) entry which is preliminary data.</text>
</comment>
<feature type="compositionally biased region" description="Low complexity" evidence="1">
    <location>
        <begin position="316"/>
        <end position="334"/>
    </location>
</feature>
<name>A0AAW0BRW7_9AGAR</name>
<dbReference type="AlphaFoldDB" id="A0AAW0BRW7"/>
<feature type="compositionally biased region" description="Acidic residues" evidence="1">
    <location>
        <begin position="422"/>
        <end position="432"/>
    </location>
</feature>
<evidence type="ECO:0000256" key="1">
    <source>
        <dbReference type="SAM" id="MobiDB-lite"/>
    </source>
</evidence>